<dbReference type="PROSITE" id="PS51203">
    <property type="entry name" value="CS"/>
    <property type="match status" value="1"/>
</dbReference>
<dbReference type="EMBL" id="CAKKNE010000002">
    <property type="protein sequence ID" value="CAH0370017.1"/>
    <property type="molecule type" value="Genomic_DNA"/>
</dbReference>
<gene>
    <name evidence="2" type="ORF">PECAL_2P31650</name>
</gene>
<dbReference type="GO" id="GO:0044548">
    <property type="term" value="F:S100 protein binding"/>
    <property type="evidence" value="ECO:0007669"/>
    <property type="project" value="InterPro"/>
</dbReference>
<dbReference type="InterPro" id="IPR052289">
    <property type="entry name" value="Calcyclin-binding_UBL-bridge"/>
</dbReference>
<comment type="caution">
    <text evidence="2">The sequence shown here is derived from an EMBL/GenBank/DDBJ whole genome shotgun (WGS) entry which is preliminary data.</text>
</comment>
<dbReference type="GO" id="GO:0005634">
    <property type="term" value="C:nucleus"/>
    <property type="evidence" value="ECO:0007669"/>
    <property type="project" value="TreeGrafter"/>
</dbReference>
<reference evidence="2" key="1">
    <citation type="submission" date="2021-11" db="EMBL/GenBank/DDBJ databases">
        <authorList>
            <consortium name="Genoscope - CEA"/>
            <person name="William W."/>
        </authorList>
    </citation>
    <scope>NUCLEOTIDE SEQUENCE</scope>
</reference>
<dbReference type="Pfam" id="PF04969">
    <property type="entry name" value="CS"/>
    <property type="match status" value="1"/>
</dbReference>
<dbReference type="Proteomes" id="UP000789595">
    <property type="component" value="Unassembled WGS sequence"/>
</dbReference>
<dbReference type="PANTHER" id="PTHR13164:SF3">
    <property type="entry name" value="CALCYCLIN-BINDING PROTEIN"/>
    <property type="match status" value="1"/>
</dbReference>
<evidence type="ECO:0000313" key="2">
    <source>
        <dbReference type="EMBL" id="CAH0370017.1"/>
    </source>
</evidence>
<dbReference type="OrthoDB" id="164025at2759"/>
<dbReference type="InterPro" id="IPR008978">
    <property type="entry name" value="HSP20-like_chaperone"/>
</dbReference>
<dbReference type="CDD" id="cd06468">
    <property type="entry name" value="p23_CacyBP"/>
    <property type="match status" value="1"/>
</dbReference>
<evidence type="ECO:0000313" key="3">
    <source>
        <dbReference type="Proteomes" id="UP000789595"/>
    </source>
</evidence>
<dbReference type="PANTHER" id="PTHR13164">
    <property type="entry name" value="CALICYLIN BINDING PROTEIN"/>
    <property type="match status" value="1"/>
</dbReference>
<keyword evidence="3" id="KW-1185">Reference proteome</keyword>
<protein>
    <recommendedName>
        <fullName evidence="1">CS domain-containing protein</fullName>
    </recommendedName>
</protein>
<name>A0A8J2SMQ4_9STRA</name>
<evidence type="ECO:0000259" key="1">
    <source>
        <dbReference type="PROSITE" id="PS51203"/>
    </source>
</evidence>
<dbReference type="AlphaFoldDB" id="A0A8J2SMQ4"/>
<feature type="domain" description="CS" evidence="1">
    <location>
        <begin position="148"/>
        <end position="243"/>
    </location>
</feature>
<organism evidence="2 3">
    <name type="scientific">Pelagomonas calceolata</name>
    <dbReference type="NCBI Taxonomy" id="35677"/>
    <lineage>
        <taxon>Eukaryota</taxon>
        <taxon>Sar</taxon>
        <taxon>Stramenopiles</taxon>
        <taxon>Ochrophyta</taxon>
        <taxon>Pelagophyceae</taxon>
        <taxon>Pelagomonadales</taxon>
        <taxon>Pelagomonadaceae</taxon>
        <taxon>Pelagomonas</taxon>
    </lineage>
</organism>
<dbReference type="InterPro" id="IPR007052">
    <property type="entry name" value="CS_dom"/>
</dbReference>
<dbReference type="Gene3D" id="2.60.40.790">
    <property type="match status" value="1"/>
</dbReference>
<accession>A0A8J2SMQ4</accession>
<feature type="non-terminal residue" evidence="2">
    <location>
        <position position="257"/>
    </location>
</feature>
<dbReference type="InterPro" id="IPR037893">
    <property type="entry name" value="CS_CacyBP"/>
</dbReference>
<sequence length="257" mass="28172">KPAQLAAAWCGTQRSYRSVYYTPHSSTQKKVPSLANLGPRPCRRGYSCSTSSKKDMSGLYTRWTEGRPDVAKYAYVVRSKTDVRTGPGPDAEPTGRVLEADQRIEVSERRTLEDAQTFLKLADAAGGWADAAAAEEVALPKPVAYEPITTFAFDWDDRKGRVTVYLTLPGVHELPEGSVQADFGERSLDLRVHGGVNQRLLVPELYDVIVPARCRCRVKKDKVVLLLKTGPPVVPFSAWQKLSSGAADPVEWGANPG</sequence>
<proteinExistence type="predicted"/>
<dbReference type="GO" id="GO:0015631">
    <property type="term" value="F:tubulin binding"/>
    <property type="evidence" value="ECO:0007669"/>
    <property type="project" value="InterPro"/>
</dbReference>
<dbReference type="SUPFAM" id="SSF49764">
    <property type="entry name" value="HSP20-like chaperones"/>
    <property type="match status" value="1"/>
</dbReference>
<dbReference type="GO" id="GO:0031625">
    <property type="term" value="F:ubiquitin protein ligase binding"/>
    <property type="evidence" value="ECO:0007669"/>
    <property type="project" value="InterPro"/>
</dbReference>